<dbReference type="PANTHER" id="PTHR12497">
    <property type="entry name" value="TAZ PROTEIN TAFAZZIN"/>
    <property type="match status" value="1"/>
</dbReference>
<gene>
    <name evidence="14" type="ORF">HANVADRAFT_58594</name>
</gene>
<comment type="subcellular location">
    <subcellularLocation>
        <location evidence="1">Mitochondrion inner membrane</location>
        <topology evidence="1">Peripheral membrane protein</topology>
        <orientation evidence="1">Intermembrane side</orientation>
    </subcellularLocation>
    <subcellularLocation>
        <location evidence="10">Mitochondrion outer membrane</location>
        <topology evidence="10">Peripheral membrane protein</topology>
        <orientation evidence="10">Intermembrane side</orientation>
    </subcellularLocation>
</comment>
<evidence type="ECO:0000256" key="5">
    <source>
        <dbReference type="ARBA" id="ARBA00022792"/>
    </source>
</evidence>
<dbReference type="Pfam" id="PF01553">
    <property type="entry name" value="Acyltransferase"/>
    <property type="match status" value="1"/>
</dbReference>
<evidence type="ECO:0000313" key="15">
    <source>
        <dbReference type="Proteomes" id="UP000092321"/>
    </source>
</evidence>
<evidence type="ECO:0000256" key="9">
    <source>
        <dbReference type="ARBA" id="ARBA00023315"/>
    </source>
</evidence>
<dbReference type="AlphaFoldDB" id="A0A1B7TFZ1"/>
<name>A0A1B7TFZ1_9ASCO</name>
<dbReference type="PRINTS" id="PR00979">
    <property type="entry name" value="TAFAZZIN"/>
</dbReference>
<reference evidence="15" key="1">
    <citation type="journal article" date="2016" name="Proc. Natl. Acad. Sci. U.S.A.">
        <title>Comparative genomics of biotechnologically important yeasts.</title>
        <authorList>
            <person name="Riley R."/>
            <person name="Haridas S."/>
            <person name="Wolfe K.H."/>
            <person name="Lopes M.R."/>
            <person name="Hittinger C.T."/>
            <person name="Goeker M."/>
            <person name="Salamov A.A."/>
            <person name="Wisecaver J.H."/>
            <person name="Long T.M."/>
            <person name="Calvey C.H."/>
            <person name="Aerts A.L."/>
            <person name="Barry K.W."/>
            <person name="Choi C."/>
            <person name="Clum A."/>
            <person name="Coughlan A.Y."/>
            <person name="Deshpande S."/>
            <person name="Douglass A.P."/>
            <person name="Hanson S.J."/>
            <person name="Klenk H.-P."/>
            <person name="LaButti K.M."/>
            <person name="Lapidus A."/>
            <person name="Lindquist E.A."/>
            <person name="Lipzen A.M."/>
            <person name="Meier-Kolthoff J.P."/>
            <person name="Ohm R.A."/>
            <person name="Otillar R.P."/>
            <person name="Pangilinan J.L."/>
            <person name="Peng Y."/>
            <person name="Rokas A."/>
            <person name="Rosa C.A."/>
            <person name="Scheuner C."/>
            <person name="Sibirny A.A."/>
            <person name="Slot J.C."/>
            <person name="Stielow J.B."/>
            <person name="Sun H."/>
            <person name="Kurtzman C.P."/>
            <person name="Blackwell M."/>
            <person name="Grigoriev I.V."/>
            <person name="Jeffries T.W."/>
        </authorList>
    </citation>
    <scope>NUCLEOTIDE SEQUENCE [LARGE SCALE GENOMIC DNA]</scope>
    <source>
        <strain evidence="15">NRRL Y-1626</strain>
    </source>
</reference>
<dbReference type="InterPro" id="IPR002123">
    <property type="entry name" value="Plipid/glycerol_acylTrfase"/>
</dbReference>
<keyword evidence="15" id="KW-1185">Reference proteome</keyword>
<evidence type="ECO:0000259" key="13">
    <source>
        <dbReference type="SMART" id="SM00563"/>
    </source>
</evidence>
<comment type="similarity">
    <text evidence="2 12">Belongs to the taffazin family.</text>
</comment>
<keyword evidence="4" id="KW-1000">Mitochondrion outer membrane</keyword>
<evidence type="ECO:0000256" key="3">
    <source>
        <dbReference type="ARBA" id="ARBA00022679"/>
    </source>
</evidence>
<keyword evidence="7" id="KW-0496">Mitochondrion</keyword>
<comment type="caution">
    <text evidence="14">The sequence shown here is derived from an EMBL/GenBank/DDBJ whole genome shotgun (WGS) entry which is preliminary data.</text>
</comment>
<dbReference type="PANTHER" id="PTHR12497:SF0">
    <property type="entry name" value="TAFAZZIN"/>
    <property type="match status" value="1"/>
</dbReference>
<proteinExistence type="inferred from homology"/>
<evidence type="ECO:0000256" key="10">
    <source>
        <dbReference type="ARBA" id="ARBA00024323"/>
    </source>
</evidence>
<evidence type="ECO:0000256" key="6">
    <source>
        <dbReference type="ARBA" id="ARBA00023098"/>
    </source>
</evidence>
<dbReference type="OrthoDB" id="193467at2759"/>
<keyword evidence="8" id="KW-0472">Membrane</keyword>
<evidence type="ECO:0000313" key="14">
    <source>
        <dbReference type="EMBL" id="OBA27640.1"/>
    </source>
</evidence>
<evidence type="ECO:0000256" key="2">
    <source>
        <dbReference type="ARBA" id="ARBA00010524"/>
    </source>
</evidence>
<dbReference type="EMBL" id="LXPE01000007">
    <property type="protein sequence ID" value="OBA27640.1"/>
    <property type="molecule type" value="Genomic_DNA"/>
</dbReference>
<dbReference type="GO" id="GO:0005741">
    <property type="term" value="C:mitochondrial outer membrane"/>
    <property type="evidence" value="ECO:0007669"/>
    <property type="project" value="UniProtKB-SubCell"/>
</dbReference>
<organism evidence="14 15">
    <name type="scientific">Hanseniaspora valbyensis NRRL Y-1626</name>
    <dbReference type="NCBI Taxonomy" id="766949"/>
    <lineage>
        <taxon>Eukaryota</taxon>
        <taxon>Fungi</taxon>
        <taxon>Dikarya</taxon>
        <taxon>Ascomycota</taxon>
        <taxon>Saccharomycotina</taxon>
        <taxon>Saccharomycetes</taxon>
        <taxon>Saccharomycodales</taxon>
        <taxon>Saccharomycodaceae</taxon>
        <taxon>Hanseniaspora</taxon>
    </lineage>
</organism>
<evidence type="ECO:0000256" key="4">
    <source>
        <dbReference type="ARBA" id="ARBA00022787"/>
    </source>
</evidence>
<evidence type="ECO:0000256" key="8">
    <source>
        <dbReference type="ARBA" id="ARBA00023136"/>
    </source>
</evidence>
<dbReference type="GO" id="GO:0007007">
    <property type="term" value="P:inner mitochondrial membrane organization"/>
    <property type="evidence" value="ECO:0007669"/>
    <property type="project" value="TreeGrafter"/>
</dbReference>
<sequence>MSQPRVLERGDEFLSQFPRDTKSWQFFSKTTMYFTVFVSKTFLNIFYKPRLNGLENLDVAMTKAEKENRGIITVMNHMSVVDDPFVWGTLPFSFYIKHGNNFRWCLAASNLCFATPTLAKFFSLGQTLSTERFGKGPFQGSIDAAIRLLSPDDTLDLEFSPDRNNNQNESTKLRSEQKNLLKVLKPGEKASGLYKPPLIREKPSWIHVYPEGFVLQLEPPFNNSMRYFKWGITRLILESTEAPVVVPMFATGFEKIAPETDAGSKFGRYLPKEFGSEINVTIGKQISEEIINGFRQEWQNICDKYLDHNSNGDLNYNLKFSKEAEQLRSDVAASLREHVALIRHEIRKFPQEDPRFKSPSWWKRYTKTEGESDKDVKFIGQNWAIRRLQGFSDDDNLEDLANIEEH</sequence>
<dbReference type="SMART" id="SM00563">
    <property type="entry name" value="PlsC"/>
    <property type="match status" value="1"/>
</dbReference>
<comment type="catalytic activity">
    <reaction evidence="11">
        <text>1'-[1,2-diacyl-sn-glycero-3-phospho],3'-[1-acyl-sn-glycero-3-phospho]-glycerol + a 1,2-diacyl-sn-glycero-3-phosphocholine = a cardiolipin + a 1-acyl-sn-glycero-3-phosphocholine</text>
        <dbReference type="Rhea" id="RHEA:33731"/>
        <dbReference type="ChEBI" id="CHEBI:57643"/>
        <dbReference type="ChEBI" id="CHEBI:58168"/>
        <dbReference type="ChEBI" id="CHEBI:62237"/>
        <dbReference type="ChEBI" id="CHEBI:64743"/>
    </reaction>
    <physiologicalReaction direction="left-to-right" evidence="11">
        <dbReference type="Rhea" id="RHEA:33732"/>
    </physiologicalReaction>
    <physiologicalReaction direction="right-to-left" evidence="11">
        <dbReference type="Rhea" id="RHEA:33733"/>
    </physiologicalReaction>
</comment>
<evidence type="ECO:0000256" key="7">
    <source>
        <dbReference type="ARBA" id="ARBA00023128"/>
    </source>
</evidence>
<dbReference type="Proteomes" id="UP000092321">
    <property type="component" value="Unassembled WGS sequence"/>
</dbReference>
<keyword evidence="3" id="KW-0808">Transferase</keyword>
<keyword evidence="6" id="KW-0443">Lipid metabolism</keyword>
<dbReference type="GO" id="GO:0047184">
    <property type="term" value="F:1-acylglycerophosphocholine O-acyltransferase activity"/>
    <property type="evidence" value="ECO:0007669"/>
    <property type="project" value="TreeGrafter"/>
</dbReference>
<protein>
    <recommendedName>
        <fullName evidence="12">Tafazzin family protein</fullName>
    </recommendedName>
</protein>
<evidence type="ECO:0000256" key="11">
    <source>
        <dbReference type="ARBA" id="ARBA00047906"/>
    </source>
</evidence>
<dbReference type="GO" id="GO:0035965">
    <property type="term" value="P:cardiolipin acyl-chain remodeling"/>
    <property type="evidence" value="ECO:0007669"/>
    <property type="project" value="TreeGrafter"/>
</dbReference>
<evidence type="ECO:0000256" key="1">
    <source>
        <dbReference type="ARBA" id="ARBA00004137"/>
    </source>
</evidence>
<dbReference type="GO" id="GO:0005743">
    <property type="term" value="C:mitochondrial inner membrane"/>
    <property type="evidence" value="ECO:0007669"/>
    <property type="project" value="UniProtKB-SubCell"/>
</dbReference>
<accession>A0A1B7TFZ1</accession>
<evidence type="ECO:0000256" key="12">
    <source>
        <dbReference type="RuleBase" id="RU365062"/>
    </source>
</evidence>
<feature type="domain" description="Phospholipid/glycerol acyltransferase" evidence="13">
    <location>
        <begin position="71"/>
        <end position="253"/>
    </location>
</feature>
<keyword evidence="5" id="KW-0999">Mitochondrion inner membrane</keyword>
<dbReference type="InterPro" id="IPR000872">
    <property type="entry name" value="Tafazzin"/>
</dbReference>
<keyword evidence="9" id="KW-0012">Acyltransferase</keyword>